<comment type="caution">
    <text evidence="2">The sequence shown here is derived from an EMBL/GenBank/DDBJ whole genome shotgun (WGS) entry which is preliminary data.</text>
</comment>
<dbReference type="RefSeq" id="WP_246140733.1">
    <property type="nucleotide sequence ID" value="NZ_BAAATQ010000104.1"/>
</dbReference>
<evidence type="ECO:0000256" key="1">
    <source>
        <dbReference type="SAM" id="MobiDB-lite"/>
    </source>
</evidence>
<gene>
    <name evidence="2" type="ORF">JD77_03629</name>
</gene>
<evidence type="ECO:0000313" key="3">
    <source>
        <dbReference type="Proteomes" id="UP000319825"/>
    </source>
</evidence>
<feature type="compositionally biased region" description="Low complexity" evidence="1">
    <location>
        <begin position="1"/>
        <end position="17"/>
    </location>
</feature>
<protein>
    <submittedName>
        <fullName evidence="2">Uncharacterized protein</fullName>
    </submittedName>
</protein>
<dbReference type="EMBL" id="VLKE01000001">
    <property type="protein sequence ID" value="TWH68632.1"/>
    <property type="molecule type" value="Genomic_DNA"/>
</dbReference>
<feature type="region of interest" description="Disordered" evidence="1">
    <location>
        <begin position="1"/>
        <end position="20"/>
    </location>
</feature>
<dbReference type="Proteomes" id="UP000319825">
    <property type="component" value="Unassembled WGS sequence"/>
</dbReference>
<proteinExistence type="predicted"/>
<keyword evidence="3" id="KW-1185">Reference proteome</keyword>
<organism evidence="2 3">
    <name type="scientific">Micromonospora olivasterospora</name>
    <dbReference type="NCBI Taxonomy" id="1880"/>
    <lineage>
        <taxon>Bacteria</taxon>
        <taxon>Bacillati</taxon>
        <taxon>Actinomycetota</taxon>
        <taxon>Actinomycetes</taxon>
        <taxon>Micromonosporales</taxon>
        <taxon>Micromonosporaceae</taxon>
        <taxon>Micromonospora</taxon>
    </lineage>
</organism>
<accession>A0A562ICJ2</accession>
<dbReference type="AlphaFoldDB" id="A0A562ICJ2"/>
<name>A0A562ICJ2_MICOL</name>
<sequence>MGPAAAEAAPPGASSAPTQPLVPYDRIAGARLLATRVGPTSARFQADFHERLAAWLAFWSANSPPSWSTPVEVVAEVAPAGDALTLHSVRVRRGEDLADRFTAARLDAAHRATEASLHHHFPSVRRLPDGTLRVRDGSAAFTGSPDQLAFVAGACRELWGLTAAGAADWRDHANAALGRAGHRLDVASRSGWAAFTRTSLRLGLRTETYQ</sequence>
<evidence type="ECO:0000313" key="2">
    <source>
        <dbReference type="EMBL" id="TWH68632.1"/>
    </source>
</evidence>
<reference evidence="2 3" key="1">
    <citation type="submission" date="2019-07" db="EMBL/GenBank/DDBJ databases">
        <title>R&amp;d 2014.</title>
        <authorList>
            <person name="Klenk H.-P."/>
        </authorList>
    </citation>
    <scope>NUCLEOTIDE SEQUENCE [LARGE SCALE GENOMIC DNA]</scope>
    <source>
        <strain evidence="2 3">DSM 43868</strain>
    </source>
</reference>